<dbReference type="EMBL" id="JAATIS010004524">
    <property type="protein sequence ID" value="KAG2461684.1"/>
    <property type="molecule type" value="Genomic_DNA"/>
</dbReference>
<dbReference type="PROSITE" id="PS00166">
    <property type="entry name" value="ENOYL_COA_HYDRATASE"/>
    <property type="match status" value="1"/>
</dbReference>
<evidence type="ECO:0000256" key="2">
    <source>
        <dbReference type="RuleBase" id="RU003707"/>
    </source>
</evidence>
<dbReference type="PANTHER" id="PTHR11941">
    <property type="entry name" value="ENOYL-COA HYDRATASE-RELATED"/>
    <property type="match status" value="1"/>
</dbReference>
<keyword evidence="4" id="KW-1185">Reference proteome</keyword>
<organism evidence="3 4">
    <name type="scientific">Polypterus senegalus</name>
    <name type="common">Senegal bichir</name>
    <dbReference type="NCBI Taxonomy" id="55291"/>
    <lineage>
        <taxon>Eukaryota</taxon>
        <taxon>Metazoa</taxon>
        <taxon>Chordata</taxon>
        <taxon>Craniata</taxon>
        <taxon>Vertebrata</taxon>
        <taxon>Euteleostomi</taxon>
        <taxon>Actinopterygii</taxon>
        <taxon>Polypteriformes</taxon>
        <taxon>Polypteridae</taxon>
        <taxon>Polypterus</taxon>
    </lineage>
</organism>
<dbReference type="PANTHER" id="PTHR11941:SF44">
    <property type="entry name" value="ENOYL-COA HYDRATASE DOMAIN-CONTAINING PROTEIN 2, MITOCHONDRIAL"/>
    <property type="match status" value="1"/>
</dbReference>
<accession>A0A8X8BP25</accession>
<dbReference type="InterPro" id="IPR001753">
    <property type="entry name" value="Enoyl-CoA_hydra/iso"/>
</dbReference>
<proteinExistence type="inferred from homology"/>
<reference evidence="3 4" key="1">
    <citation type="journal article" date="2021" name="Cell">
        <title>Tracing the genetic footprints of vertebrate landing in non-teleost ray-finned fishes.</title>
        <authorList>
            <person name="Bi X."/>
            <person name="Wang K."/>
            <person name="Yang L."/>
            <person name="Pan H."/>
            <person name="Jiang H."/>
            <person name="Wei Q."/>
            <person name="Fang M."/>
            <person name="Yu H."/>
            <person name="Zhu C."/>
            <person name="Cai Y."/>
            <person name="He Y."/>
            <person name="Gan X."/>
            <person name="Zeng H."/>
            <person name="Yu D."/>
            <person name="Zhu Y."/>
            <person name="Jiang H."/>
            <person name="Qiu Q."/>
            <person name="Yang H."/>
            <person name="Zhang Y.E."/>
            <person name="Wang W."/>
            <person name="Zhu M."/>
            <person name="He S."/>
            <person name="Zhang G."/>
        </authorList>
    </citation>
    <scope>NUCLEOTIDE SEQUENCE [LARGE SCALE GENOMIC DNA]</scope>
    <source>
        <strain evidence="3">Bchr_013</strain>
    </source>
</reference>
<dbReference type="AlphaFoldDB" id="A0A8X8BP25"/>
<dbReference type="CDD" id="cd06558">
    <property type="entry name" value="crotonase-like"/>
    <property type="match status" value="1"/>
</dbReference>
<dbReference type="InterPro" id="IPR029045">
    <property type="entry name" value="ClpP/crotonase-like_dom_sf"/>
</dbReference>
<evidence type="ECO:0000313" key="4">
    <source>
        <dbReference type="Proteomes" id="UP000886611"/>
    </source>
</evidence>
<protein>
    <submittedName>
        <fullName evidence="3">ECHD2 protein</fullName>
    </submittedName>
</protein>
<dbReference type="GO" id="GO:0006635">
    <property type="term" value="P:fatty acid beta-oxidation"/>
    <property type="evidence" value="ECO:0007669"/>
    <property type="project" value="TreeGrafter"/>
</dbReference>
<evidence type="ECO:0000313" key="3">
    <source>
        <dbReference type="EMBL" id="KAG2461684.1"/>
    </source>
</evidence>
<dbReference type="Proteomes" id="UP000886611">
    <property type="component" value="Unassembled WGS sequence"/>
</dbReference>
<comment type="similarity">
    <text evidence="1 2">Belongs to the enoyl-CoA hydratase/isomerase family.</text>
</comment>
<dbReference type="GO" id="GO:0003824">
    <property type="term" value="F:catalytic activity"/>
    <property type="evidence" value="ECO:0007669"/>
    <property type="project" value="InterPro"/>
</dbReference>
<sequence length="271" mass="28556">MASWLRVLASRTGSAVPRICSARQIHGAGEEVRLNRLQGAHQGVAEVVMNRPAARNALGTTFVNQMSSVVDGLRHDDQLRVVLFKSELQGVFCAGADLKERAQMDPSEVELFVHGLRALMSEIAQLPMPTIAAMDGYALGGGLELALACDIRTAGGTQRLPRTIGLSQAKELIFTGRQIDGQRAAALGLVNKAVAQNDAGDAAYREALLLASEILPQVSCGPTPLKGTQVGLRTDPVHSPQAPVAVRMAKRALTGGSQVRVTGGRGGRLVA</sequence>
<evidence type="ECO:0000256" key="1">
    <source>
        <dbReference type="ARBA" id="ARBA00005254"/>
    </source>
</evidence>
<name>A0A8X8BP25_POLSE</name>
<gene>
    <name evidence="3" type="primary">Echdc2_1</name>
    <name evidence="3" type="ORF">GTO96_0009053</name>
</gene>
<dbReference type="Gene3D" id="3.90.226.10">
    <property type="entry name" value="2-enoyl-CoA Hydratase, Chain A, domain 1"/>
    <property type="match status" value="2"/>
</dbReference>
<dbReference type="GO" id="GO:0005739">
    <property type="term" value="C:mitochondrion"/>
    <property type="evidence" value="ECO:0007669"/>
    <property type="project" value="TreeGrafter"/>
</dbReference>
<dbReference type="SUPFAM" id="SSF52096">
    <property type="entry name" value="ClpP/crotonase"/>
    <property type="match status" value="1"/>
</dbReference>
<comment type="caution">
    <text evidence="3">The sequence shown here is derived from an EMBL/GenBank/DDBJ whole genome shotgun (WGS) entry which is preliminary data.</text>
</comment>
<dbReference type="Pfam" id="PF00378">
    <property type="entry name" value="ECH_1"/>
    <property type="match status" value="1"/>
</dbReference>
<dbReference type="InterPro" id="IPR018376">
    <property type="entry name" value="Enoyl-CoA_hyd/isom_CS"/>
</dbReference>
<feature type="non-terminal residue" evidence="3">
    <location>
        <position position="1"/>
    </location>
</feature>
<feature type="non-terminal residue" evidence="3">
    <location>
        <position position="271"/>
    </location>
</feature>